<dbReference type="EMBL" id="QQAZ01000019">
    <property type="protein sequence ID" value="RDI43637.1"/>
    <property type="molecule type" value="Genomic_DNA"/>
</dbReference>
<feature type="transmembrane region" description="Helical" evidence="1">
    <location>
        <begin position="104"/>
        <end position="125"/>
    </location>
</feature>
<dbReference type="OrthoDB" id="3287735at2"/>
<name>A0A370GJ18_9NOCA</name>
<keyword evidence="3" id="KW-0645">Protease</keyword>
<keyword evidence="3" id="KW-0378">Hydrolase</keyword>
<dbReference type="InterPro" id="IPR003675">
    <property type="entry name" value="Rce1/LyrA-like_dom"/>
</dbReference>
<keyword evidence="1" id="KW-0472">Membrane</keyword>
<dbReference type="AlphaFoldDB" id="A0A370GJ18"/>
<keyword evidence="1" id="KW-1133">Transmembrane helix</keyword>
<feature type="transmembrane region" description="Helical" evidence="1">
    <location>
        <begin position="237"/>
        <end position="259"/>
    </location>
</feature>
<dbReference type="Pfam" id="PF02517">
    <property type="entry name" value="Rce1-like"/>
    <property type="match status" value="1"/>
</dbReference>
<sequence>MGAVEDTRPDGVVDRLLADHHSLPLSVGLHLVPGLLIVAAYLLIGEPIADAIGYPAFLGWAIALCLILFPVLCGLLWLGRRRNGRYSLRGILHYIDKPVGRGQLVAMVIPLIVWMFVLGTVTAPLNDFFKDFFTWLPYANTGGSGNNTYLDGYPDSVVLTTMLICLPLTGISLPLIEELYFRGFLLPRIAHLRGWAPVISTVLFALYHFWSPWVLVSRVIFTFPGFWLAWRHKDIRLSIGMHVGVTSTVATVSTITLALNLL</sequence>
<evidence type="ECO:0000313" key="3">
    <source>
        <dbReference type="EMBL" id="RDI43637.1"/>
    </source>
</evidence>
<dbReference type="GO" id="GO:0006508">
    <property type="term" value="P:proteolysis"/>
    <property type="evidence" value="ECO:0007669"/>
    <property type="project" value="UniProtKB-KW"/>
</dbReference>
<keyword evidence="1" id="KW-0812">Transmembrane</keyword>
<feature type="transmembrane region" description="Helical" evidence="1">
    <location>
        <begin position="25"/>
        <end position="44"/>
    </location>
</feature>
<feature type="domain" description="CAAX prenyl protease 2/Lysostaphin resistance protein A-like" evidence="2">
    <location>
        <begin position="163"/>
        <end position="245"/>
    </location>
</feature>
<gene>
    <name evidence="3" type="ORF">DFR68_11924</name>
</gene>
<keyword evidence="4" id="KW-1185">Reference proteome</keyword>
<dbReference type="GO" id="GO:0004175">
    <property type="term" value="F:endopeptidase activity"/>
    <property type="evidence" value="ECO:0007669"/>
    <property type="project" value="UniProtKB-ARBA"/>
</dbReference>
<dbReference type="GO" id="GO:0080120">
    <property type="term" value="P:CAAX-box protein maturation"/>
    <property type="evidence" value="ECO:0007669"/>
    <property type="project" value="UniProtKB-ARBA"/>
</dbReference>
<comment type="caution">
    <text evidence="3">The sequence shown here is derived from an EMBL/GenBank/DDBJ whole genome shotgun (WGS) entry which is preliminary data.</text>
</comment>
<organism evidence="3 4">
    <name type="scientific">Nocardia mexicana</name>
    <dbReference type="NCBI Taxonomy" id="279262"/>
    <lineage>
        <taxon>Bacteria</taxon>
        <taxon>Bacillati</taxon>
        <taxon>Actinomycetota</taxon>
        <taxon>Actinomycetes</taxon>
        <taxon>Mycobacteriales</taxon>
        <taxon>Nocardiaceae</taxon>
        <taxon>Nocardia</taxon>
    </lineage>
</organism>
<feature type="transmembrane region" description="Helical" evidence="1">
    <location>
        <begin position="188"/>
        <end position="207"/>
    </location>
</feature>
<protein>
    <submittedName>
        <fullName evidence="3">CAAX prenyl protease-like protein</fullName>
    </submittedName>
</protein>
<feature type="transmembrane region" description="Helical" evidence="1">
    <location>
        <begin position="157"/>
        <end position="176"/>
    </location>
</feature>
<feature type="transmembrane region" description="Helical" evidence="1">
    <location>
        <begin position="56"/>
        <end position="79"/>
    </location>
</feature>
<accession>A0A370GJ18</accession>
<evidence type="ECO:0000259" key="2">
    <source>
        <dbReference type="Pfam" id="PF02517"/>
    </source>
</evidence>
<reference evidence="3 4" key="1">
    <citation type="submission" date="2018-07" db="EMBL/GenBank/DDBJ databases">
        <title>Genomic Encyclopedia of Type Strains, Phase IV (KMG-IV): sequencing the most valuable type-strain genomes for metagenomic binning, comparative biology and taxonomic classification.</title>
        <authorList>
            <person name="Goeker M."/>
        </authorList>
    </citation>
    <scope>NUCLEOTIDE SEQUENCE [LARGE SCALE GENOMIC DNA]</scope>
    <source>
        <strain evidence="3 4">DSM 44952</strain>
    </source>
</reference>
<dbReference type="Proteomes" id="UP000255355">
    <property type="component" value="Unassembled WGS sequence"/>
</dbReference>
<proteinExistence type="predicted"/>
<evidence type="ECO:0000256" key="1">
    <source>
        <dbReference type="SAM" id="Phobius"/>
    </source>
</evidence>
<dbReference type="RefSeq" id="WP_068027125.1">
    <property type="nucleotide sequence ID" value="NZ_QQAZ01000019.1"/>
</dbReference>
<evidence type="ECO:0000313" key="4">
    <source>
        <dbReference type="Proteomes" id="UP000255355"/>
    </source>
</evidence>